<evidence type="ECO:0000313" key="3">
    <source>
        <dbReference type="Proteomes" id="UP001148786"/>
    </source>
</evidence>
<name>A0A9W8TGC6_9AGAR</name>
<accession>A0A9W8TGC6</accession>
<dbReference type="Proteomes" id="UP001148786">
    <property type="component" value="Unassembled WGS sequence"/>
</dbReference>
<sequence>MPSSLLSERDPAADVVLSKEWVRALSLHFQHIIRSQGRLDPPSSIFRVTPSDTVPPKAKRKHERGATWNIRFEALLHTVPPQPALSANAHDGVGAPSRVESVHQPPANTQDPRSLFSFLKVLVYQCQLVADQGRCRLQEEQRSTSHLRLQAELQRVRDDLSAAMKGWAADKEAIIKLHRHDPNRWRLASAFEQHTKEVERGVALQEQLNTAQTAVAEAEKQLLEARRLVEQGKVSIELLRKEIERCEADHKETVKEVRFLERSFVENFELRKTLQQQSLRLERLQNAQVLEQTQNKVKVIQLQKDLDALQAVQSETRRKYRWRKKQLFDAQNTRRENRQRISELEQRAIASERQLTMFHFGVKLLDSCFLIFLKEQMISRIPPNKKRKRGEHDLWDVQVAVKALLDKCEDHVNSIRDQFDFYEEEDLVGTCPMCHEEHG</sequence>
<dbReference type="OrthoDB" id="10359201at2759"/>
<dbReference type="EMBL" id="JANKHO010000022">
    <property type="protein sequence ID" value="KAJ3517343.1"/>
    <property type="molecule type" value="Genomic_DNA"/>
</dbReference>
<comment type="caution">
    <text evidence="2">The sequence shown here is derived from an EMBL/GenBank/DDBJ whole genome shotgun (WGS) entry which is preliminary data.</text>
</comment>
<gene>
    <name evidence="2" type="ORF">NLJ89_g566</name>
</gene>
<protein>
    <submittedName>
        <fullName evidence="2">Uncharacterized protein</fullName>
    </submittedName>
</protein>
<keyword evidence="1" id="KW-0175">Coiled coil</keyword>
<organism evidence="2 3">
    <name type="scientific">Agrocybe chaxingu</name>
    <dbReference type="NCBI Taxonomy" id="84603"/>
    <lineage>
        <taxon>Eukaryota</taxon>
        <taxon>Fungi</taxon>
        <taxon>Dikarya</taxon>
        <taxon>Basidiomycota</taxon>
        <taxon>Agaricomycotina</taxon>
        <taxon>Agaricomycetes</taxon>
        <taxon>Agaricomycetidae</taxon>
        <taxon>Agaricales</taxon>
        <taxon>Agaricineae</taxon>
        <taxon>Strophariaceae</taxon>
        <taxon>Agrocybe</taxon>
    </lineage>
</organism>
<feature type="coiled-coil region" evidence="1">
    <location>
        <begin position="201"/>
        <end position="287"/>
    </location>
</feature>
<reference evidence="2" key="1">
    <citation type="submission" date="2022-07" db="EMBL/GenBank/DDBJ databases">
        <title>Genome Sequence of Agrocybe chaxingu.</title>
        <authorList>
            <person name="Buettner E."/>
        </authorList>
    </citation>
    <scope>NUCLEOTIDE SEQUENCE</scope>
    <source>
        <strain evidence="2">MP-N11</strain>
    </source>
</reference>
<evidence type="ECO:0000313" key="2">
    <source>
        <dbReference type="EMBL" id="KAJ3517343.1"/>
    </source>
</evidence>
<evidence type="ECO:0000256" key="1">
    <source>
        <dbReference type="SAM" id="Coils"/>
    </source>
</evidence>
<feature type="coiled-coil region" evidence="1">
    <location>
        <begin position="327"/>
        <end position="354"/>
    </location>
</feature>
<keyword evidence="3" id="KW-1185">Reference proteome</keyword>
<proteinExistence type="predicted"/>
<dbReference type="AlphaFoldDB" id="A0A9W8TGC6"/>